<accession>A0A803NAR0</accession>
<organism evidence="2 3">
    <name type="scientific">Chenopodium quinoa</name>
    <name type="common">Quinoa</name>
    <dbReference type="NCBI Taxonomy" id="63459"/>
    <lineage>
        <taxon>Eukaryota</taxon>
        <taxon>Viridiplantae</taxon>
        <taxon>Streptophyta</taxon>
        <taxon>Embryophyta</taxon>
        <taxon>Tracheophyta</taxon>
        <taxon>Spermatophyta</taxon>
        <taxon>Magnoliopsida</taxon>
        <taxon>eudicotyledons</taxon>
        <taxon>Gunneridae</taxon>
        <taxon>Pentapetalae</taxon>
        <taxon>Caryophyllales</taxon>
        <taxon>Chenopodiaceae</taxon>
        <taxon>Chenopodioideae</taxon>
        <taxon>Atripliceae</taxon>
        <taxon>Chenopodium</taxon>
    </lineage>
</organism>
<dbReference type="Proteomes" id="UP000596660">
    <property type="component" value="Unplaced"/>
</dbReference>
<evidence type="ECO:0000256" key="1">
    <source>
        <dbReference type="SAM" id="MobiDB-lite"/>
    </source>
</evidence>
<evidence type="ECO:0000313" key="2">
    <source>
        <dbReference type="EnsemblPlants" id="AUR62043100-RA:cds"/>
    </source>
</evidence>
<keyword evidence="3" id="KW-1185">Reference proteome</keyword>
<reference evidence="2" key="1">
    <citation type="journal article" date="2017" name="Nature">
        <title>The genome of Chenopodium quinoa.</title>
        <authorList>
            <person name="Jarvis D.E."/>
            <person name="Ho Y.S."/>
            <person name="Lightfoot D.J."/>
            <person name="Schmoeckel S.M."/>
            <person name="Li B."/>
            <person name="Borm T.J.A."/>
            <person name="Ohyanagi H."/>
            <person name="Mineta K."/>
            <person name="Michell C.T."/>
            <person name="Saber N."/>
            <person name="Kharbatia N.M."/>
            <person name="Rupper R.R."/>
            <person name="Sharp A.R."/>
            <person name="Dally N."/>
            <person name="Boughton B.A."/>
            <person name="Woo Y.H."/>
            <person name="Gao G."/>
            <person name="Schijlen E.G.W.M."/>
            <person name="Guo X."/>
            <person name="Momin A.A."/>
            <person name="Negrao S."/>
            <person name="Al-Babili S."/>
            <person name="Gehring C."/>
            <person name="Roessner U."/>
            <person name="Jung C."/>
            <person name="Murphy K."/>
            <person name="Arold S.T."/>
            <person name="Gojobori T."/>
            <person name="van der Linden C.G."/>
            <person name="van Loo E.N."/>
            <person name="Jellen E.N."/>
            <person name="Maughan P.J."/>
            <person name="Tester M."/>
        </authorList>
    </citation>
    <scope>NUCLEOTIDE SEQUENCE [LARGE SCALE GENOMIC DNA]</scope>
    <source>
        <strain evidence="2">cv. PI 614886</strain>
    </source>
</reference>
<dbReference type="AlphaFoldDB" id="A0A803NAR0"/>
<dbReference type="EnsemblPlants" id="AUR62043100-RA">
    <property type="protein sequence ID" value="AUR62043100-RA:cds"/>
    <property type="gene ID" value="AUR62043100"/>
</dbReference>
<proteinExistence type="predicted"/>
<protein>
    <submittedName>
        <fullName evidence="2">Uncharacterized protein</fullName>
    </submittedName>
</protein>
<feature type="region of interest" description="Disordered" evidence="1">
    <location>
        <begin position="1"/>
        <end position="29"/>
    </location>
</feature>
<name>A0A803NAR0_CHEQI</name>
<dbReference type="Gramene" id="AUR62043100-RA">
    <property type="protein sequence ID" value="AUR62043100-RA:cds"/>
    <property type="gene ID" value="AUR62043100"/>
</dbReference>
<sequence>MYQPNNQGPYTHHTYVPGQSLPPSIHNPSLSYPPQFQSLYSNPSVSLPMGFGPGKYPSSTPCFGLGQYPSNTLGFGAQPVYSDPAQFQSNWVVRQSAPVTYSVGVFHIFVLTVVDDDDDDANN</sequence>
<reference evidence="2" key="2">
    <citation type="submission" date="2021-03" db="UniProtKB">
        <authorList>
            <consortium name="EnsemblPlants"/>
        </authorList>
    </citation>
    <scope>IDENTIFICATION</scope>
</reference>
<evidence type="ECO:0000313" key="3">
    <source>
        <dbReference type="Proteomes" id="UP000596660"/>
    </source>
</evidence>